<dbReference type="Proteomes" id="UP000193307">
    <property type="component" value="Unassembled WGS sequence"/>
</dbReference>
<accession>A0A1Y5TRK4</accession>
<evidence type="ECO:0000313" key="1">
    <source>
        <dbReference type="EMBL" id="SLN70419.1"/>
    </source>
</evidence>
<dbReference type="RefSeq" id="WP_085850841.1">
    <property type="nucleotide sequence ID" value="NZ_FNZV01000024.1"/>
</dbReference>
<dbReference type="EMBL" id="FWFW01000022">
    <property type="protein sequence ID" value="SLN70419.1"/>
    <property type="molecule type" value="Genomic_DNA"/>
</dbReference>
<reference evidence="1 2" key="1">
    <citation type="submission" date="2017-03" db="EMBL/GenBank/DDBJ databases">
        <authorList>
            <person name="Afonso C.L."/>
            <person name="Miller P.J."/>
            <person name="Scott M.A."/>
            <person name="Spackman E."/>
            <person name="Goraichik I."/>
            <person name="Dimitrov K.M."/>
            <person name="Suarez D.L."/>
            <person name="Swayne D.E."/>
        </authorList>
    </citation>
    <scope>NUCLEOTIDE SEQUENCE [LARGE SCALE GENOMIC DNA]</scope>
    <source>
        <strain evidence="1 2">CECT 7971</strain>
    </source>
</reference>
<name>A0A1Y5TRK4_9RHOB</name>
<keyword evidence="2" id="KW-1185">Reference proteome</keyword>
<gene>
    <name evidence="1" type="ORF">PAM7971_03776</name>
</gene>
<dbReference type="AlphaFoldDB" id="A0A1Y5TRK4"/>
<dbReference type="OrthoDB" id="7860971at2"/>
<proteinExistence type="predicted"/>
<organism evidence="1 2">
    <name type="scientific">Pacificibacter marinus</name>
    <dbReference type="NCBI Taxonomy" id="658057"/>
    <lineage>
        <taxon>Bacteria</taxon>
        <taxon>Pseudomonadati</taxon>
        <taxon>Pseudomonadota</taxon>
        <taxon>Alphaproteobacteria</taxon>
        <taxon>Rhodobacterales</taxon>
        <taxon>Roseobacteraceae</taxon>
        <taxon>Pacificibacter</taxon>
    </lineage>
</organism>
<evidence type="ECO:0008006" key="3">
    <source>
        <dbReference type="Google" id="ProtNLM"/>
    </source>
</evidence>
<sequence length="153" mass="16887">MRMTALPNVQILDLAYSYYEAAEVLANSGANAIPIVNLRCHAIELFLKSLYLTDTAKDVGHGVFLLTPGSGRNDGHSLANSFGKALHEHRTELLSDMPDLPDELTHLEGVFQKSRYLYENGDSLPLSKAACVSRFLAKRLTTLPRLAICNDRT</sequence>
<protein>
    <recommendedName>
        <fullName evidence="3">HEPN domain-containing protein</fullName>
    </recommendedName>
</protein>
<evidence type="ECO:0000313" key="2">
    <source>
        <dbReference type="Proteomes" id="UP000193307"/>
    </source>
</evidence>